<dbReference type="GO" id="GO:0006355">
    <property type="term" value="P:regulation of DNA-templated transcription"/>
    <property type="evidence" value="ECO:0007669"/>
    <property type="project" value="InterPro"/>
</dbReference>
<dbReference type="InterPro" id="IPR001789">
    <property type="entry name" value="Sig_transdc_resp-reg_receiver"/>
</dbReference>
<name>A0A227KAE6_9BURK</name>
<evidence type="ECO:0000256" key="6">
    <source>
        <dbReference type="PROSITE-ProRule" id="PRU00169"/>
    </source>
</evidence>
<keyword evidence="5" id="KW-0804">Transcription</keyword>
<evidence type="ECO:0000256" key="7">
    <source>
        <dbReference type="PROSITE-ProRule" id="PRU01091"/>
    </source>
</evidence>
<evidence type="ECO:0000259" key="9">
    <source>
        <dbReference type="PROSITE" id="PS51755"/>
    </source>
</evidence>
<dbReference type="EMBL" id="NHMP01000016">
    <property type="protein sequence ID" value="OXE44187.1"/>
    <property type="molecule type" value="Genomic_DNA"/>
</dbReference>
<evidence type="ECO:0000313" key="11">
    <source>
        <dbReference type="Proteomes" id="UP000214610"/>
    </source>
</evidence>
<evidence type="ECO:0000256" key="2">
    <source>
        <dbReference type="ARBA" id="ARBA00023012"/>
    </source>
</evidence>
<dbReference type="GO" id="GO:0032993">
    <property type="term" value="C:protein-DNA complex"/>
    <property type="evidence" value="ECO:0007669"/>
    <property type="project" value="TreeGrafter"/>
</dbReference>
<dbReference type="SMART" id="SM00862">
    <property type="entry name" value="Trans_reg_C"/>
    <property type="match status" value="1"/>
</dbReference>
<dbReference type="Pfam" id="PF00486">
    <property type="entry name" value="Trans_reg_C"/>
    <property type="match status" value="1"/>
</dbReference>
<dbReference type="InterPro" id="IPR039420">
    <property type="entry name" value="WalR-like"/>
</dbReference>
<feature type="DNA-binding region" description="OmpR/PhoB-type" evidence="7">
    <location>
        <begin position="133"/>
        <end position="232"/>
    </location>
</feature>
<keyword evidence="2" id="KW-0902">Two-component regulatory system</keyword>
<dbReference type="AlphaFoldDB" id="A0A227KAE6"/>
<evidence type="ECO:0000256" key="3">
    <source>
        <dbReference type="ARBA" id="ARBA00023015"/>
    </source>
</evidence>
<dbReference type="GeneID" id="78361777"/>
<proteinExistence type="predicted"/>
<dbReference type="CDD" id="cd00383">
    <property type="entry name" value="trans_reg_C"/>
    <property type="match status" value="1"/>
</dbReference>
<evidence type="ECO:0000259" key="8">
    <source>
        <dbReference type="PROSITE" id="PS50110"/>
    </source>
</evidence>
<evidence type="ECO:0000313" key="10">
    <source>
        <dbReference type="EMBL" id="OXE44187.1"/>
    </source>
</evidence>
<protein>
    <submittedName>
        <fullName evidence="10">DNA-binding response regulator</fullName>
    </submittedName>
</protein>
<dbReference type="PANTHER" id="PTHR48111:SF1">
    <property type="entry name" value="TWO-COMPONENT RESPONSE REGULATOR ORR33"/>
    <property type="match status" value="1"/>
</dbReference>
<feature type="modified residue" description="4-aspartylphosphate" evidence="6">
    <location>
        <position position="57"/>
    </location>
</feature>
<dbReference type="InterPro" id="IPR001867">
    <property type="entry name" value="OmpR/PhoB-type_DNA-bd"/>
</dbReference>
<evidence type="ECO:0000256" key="1">
    <source>
        <dbReference type="ARBA" id="ARBA00022553"/>
    </source>
</evidence>
<dbReference type="PROSITE" id="PS50110">
    <property type="entry name" value="RESPONSE_REGULATORY"/>
    <property type="match status" value="1"/>
</dbReference>
<keyword evidence="4 7" id="KW-0238">DNA-binding</keyword>
<dbReference type="PANTHER" id="PTHR48111">
    <property type="entry name" value="REGULATOR OF RPOS"/>
    <property type="match status" value="1"/>
</dbReference>
<dbReference type="SUPFAM" id="SSF52172">
    <property type="entry name" value="CheY-like"/>
    <property type="match status" value="1"/>
</dbReference>
<feature type="domain" description="Response regulatory" evidence="8">
    <location>
        <begin position="6"/>
        <end position="121"/>
    </location>
</feature>
<dbReference type="PROSITE" id="PS51755">
    <property type="entry name" value="OMPR_PHOB"/>
    <property type="match status" value="1"/>
</dbReference>
<dbReference type="Gene3D" id="1.10.10.10">
    <property type="entry name" value="Winged helix-like DNA-binding domain superfamily/Winged helix DNA-binding domain"/>
    <property type="match status" value="1"/>
</dbReference>
<sequence length="235" mass="26709">MKIHPLILVIDDESKIRRFVCQSLEREGFDVASAGDGEEALEVFEALSEKPDLVIVDYMMPEMDGLDFLEEFRKSASTPVIFLSARSETSVKTKALEAGADDYVVKPFSVEELTARVKAVLRRVGSQTDSTVTQDLINGPLKMNIGRRKFYFNDKEINLPDIEFRLMTVLMKKPGIVFTHEDLLRQVWGAEFIGETNYLRVSFARIRKKLRAAGLEEPLISSYSGIGYYMEDYSE</sequence>
<dbReference type="SMART" id="SM00448">
    <property type="entry name" value="REC"/>
    <property type="match status" value="1"/>
</dbReference>
<feature type="domain" description="OmpR/PhoB-type" evidence="9">
    <location>
        <begin position="133"/>
        <end position="232"/>
    </location>
</feature>
<dbReference type="FunFam" id="3.40.50.2300:FF:000001">
    <property type="entry name" value="DNA-binding response regulator PhoB"/>
    <property type="match status" value="1"/>
</dbReference>
<dbReference type="InterPro" id="IPR011006">
    <property type="entry name" value="CheY-like_superfamily"/>
</dbReference>
<evidence type="ECO:0000256" key="4">
    <source>
        <dbReference type="ARBA" id="ARBA00023125"/>
    </source>
</evidence>
<keyword evidence="1 6" id="KW-0597">Phosphoprotein</keyword>
<comment type="caution">
    <text evidence="10">The sequence shown here is derived from an EMBL/GenBank/DDBJ whole genome shotgun (WGS) entry which is preliminary data.</text>
</comment>
<dbReference type="RefSeq" id="WP_066593536.1">
    <property type="nucleotide sequence ID" value="NZ_CAJTBZ010000032.1"/>
</dbReference>
<gene>
    <name evidence="10" type="ORF">ADH67_12985</name>
</gene>
<dbReference type="Gene3D" id="3.40.50.2300">
    <property type="match status" value="1"/>
</dbReference>
<dbReference type="GO" id="GO:0000156">
    <property type="term" value="F:phosphorelay response regulator activity"/>
    <property type="evidence" value="ECO:0007669"/>
    <property type="project" value="TreeGrafter"/>
</dbReference>
<dbReference type="GO" id="GO:0005829">
    <property type="term" value="C:cytosol"/>
    <property type="evidence" value="ECO:0007669"/>
    <property type="project" value="TreeGrafter"/>
</dbReference>
<dbReference type="GO" id="GO:0000976">
    <property type="term" value="F:transcription cis-regulatory region binding"/>
    <property type="evidence" value="ECO:0007669"/>
    <property type="project" value="TreeGrafter"/>
</dbReference>
<evidence type="ECO:0000256" key="5">
    <source>
        <dbReference type="ARBA" id="ARBA00023163"/>
    </source>
</evidence>
<organism evidence="10 11">
    <name type="scientific">Turicimonas muris</name>
    <dbReference type="NCBI Taxonomy" id="1796652"/>
    <lineage>
        <taxon>Bacteria</taxon>
        <taxon>Pseudomonadati</taxon>
        <taxon>Pseudomonadota</taxon>
        <taxon>Betaproteobacteria</taxon>
        <taxon>Burkholderiales</taxon>
        <taxon>Sutterellaceae</taxon>
        <taxon>Turicimonas</taxon>
    </lineage>
</organism>
<dbReference type="InterPro" id="IPR036388">
    <property type="entry name" value="WH-like_DNA-bd_sf"/>
</dbReference>
<dbReference type="Proteomes" id="UP000214610">
    <property type="component" value="Unassembled WGS sequence"/>
</dbReference>
<dbReference type="CDD" id="cd17574">
    <property type="entry name" value="REC_OmpR"/>
    <property type="match status" value="1"/>
</dbReference>
<dbReference type="Pfam" id="PF00072">
    <property type="entry name" value="Response_reg"/>
    <property type="match status" value="1"/>
</dbReference>
<accession>A0A227KAE6</accession>
<keyword evidence="11" id="KW-1185">Reference proteome</keyword>
<keyword evidence="3" id="KW-0805">Transcription regulation</keyword>
<reference evidence="11" key="1">
    <citation type="submission" date="2017-05" db="EMBL/GenBank/DDBJ databases">
        <title>Improved OligoMM genomes.</title>
        <authorList>
            <person name="Garzetti D."/>
        </authorList>
    </citation>
    <scope>NUCLEOTIDE SEQUENCE [LARGE SCALE GENOMIC DNA]</scope>
    <source>
        <strain evidence="11">YL45</strain>
    </source>
</reference>